<sequence>MPCADLVCPQPLRRGPGALATPPVASFSPQWWLRCGGGALRRALGLPRRPRLRREVRGVGGWGECPASLSPRGRRCGLPVGLALRRARLRGGAMQPQFFFLSPSPLPAAKPPAWPRGTSHPFSSFASP</sequence>
<dbReference type="EMBL" id="MKKU01001434">
    <property type="protein sequence ID" value="RNE95443.1"/>
    <property type="molecule type" value="Genomic_DNA"/>
</dbReference>
<organism evidence="1 2">
    <name type="scientific">Trypanosoma conorhini</name>
    <dbReference type="NCBI Taxonomy" id="83891"/>
    <lineage>
        <taxon>Eukaryota</taxon>
        <taxon>Discoba</taxon>
        <taxon>Euglenozoa</taxon>
        <taxon>Kinetoplastea</taxon>
        <taxon>Metakinetoplastina</taxon>
        <taxon>Trypanosomatida</taxon>
        <taxon>Trypanosomatidae</taxon>
        <taxon>Trypanosoma</taxon>
    </lineage>
</organism>
<dbReference type="Proteomes" id="UP000284403">
    <property type="component" value="Unassembled WGS sequence"/>
</dbReference>
<comment type="caution">
    <text evidence="1">The sequence shown here is derived from an EMBL/GenBank/DDBJ whole genome shotgun (WGS) entry which is preliminary data.</text>
</comment>
<reference evidence="1 2" key="1">
    <citation type="journal article" date="2018" name="BMC Genomics">
        <title>Genomic comparison of Trypanosoma conorhini and Trypanosoma rangeli to Trypanosoma cruzi strains of high and low virulence.</title>
        <authorList>
            <person name="Bradwell K.R."/>
            <person name="Koparde V.N."/>
            <person name="Matveyev A.V."/>
            <person name="Serrano M.G."/>
            <person name="Alves J.M."/>
            <person name="Parikh H."/>
            <person name="Huang B."/>
            <person name="Lee V."/>
            <person name="Espinosa-Alvarez O."/>
            <person name="Ortiz P.A."/>
            <person name="Costa-Martins A.G."/>
            <person name="Teixeira M.M."/>
            <person name="Buck G.A."/>
        </authorList>
    </citation>
    <scope>NUCLEOTIDE SEQUENCE [LARGE SCALE GENOMIC DNA]</scope>
    <source>
        <strain evidence="1 2">025E</strain>
    </source>
</reference>
<keyword evidence="2" id="KW-1185">Reference proteome</keyword>
<name>A0A422MQG9_9TRYP</name>
<dbReference type="RefSeq" id="XP_029223060.1">
    <property type="nucleotide sequence ID" value="XM_029376811.1"/>
</dbReference>
<dbReference type="AlphaFoldDB" id="A0A422MQG9"/>
<dbReference type="GeneID" id="40323630"/>
<accession>A0A422MQG9</accession>
<proteinExistence type="predicted"/>
<evidence type="ECO:0000313" key="2">
    <source>
        <dbReference type="Proteomes" id="UP000284403"/>
    </source>
</evidence>
<evidence type="ECO:0000313" key="1">
    <source>
        <dbReference type="EMBL" id="RNE95443.1"/>
    </source>
</evidence>
<protein>
    <submittedName>
        <fullName evidence="1">Uncharacterized protein</fullName>
    </submittedName>
</protein>
<gene>
    <name evidence="1" type="ORF">Tco025E_10019</name>
</gene>
<feature type="non-terminal residue" evidence="1">
    <location>
        <position position="128"/>
    </location>
</feature>